<reference evidence="8 9" key="1">
    <citation type="submission" date="2018-04" db="EMBL/GenBank/DDBJ databases">
        <title>Bordetella sp. HZ20 isolated from seawater.</title>
        <authorList>
            <person name="Sun C."/>
        </authorList>
    </citation>
    <scope>NUCLEOTIDE SEQUENCE [LARGE SCALE GENOMIC DNA]</scope>
    <source>
        <strain evidence="8 9">HZ20</strain>
    </source>
</reference>
<dbReference type="InterPro" id="IPR051611">
    <property type="entry name" value="ECF_transporter_component"/>
</dbReference>
<evidence type="ECO:0000256" key="4">
    <source>
        <dbReference type="ARBA" id="ARBA00022692"/>
    </source>
</evidence>
<dbReference type="GO" id="GO:0005886">
    <property type="term" value="C:plasma membrane"/>
    <property type="evidence" value="ECO:0007669"/>
    <property type="project" value="UniProtKB-ARBA"/>
</dbReference>
<keyword evidence="5 7" id="KW-1133">Transmembrane helix</keyword>
<evidence type="ECO:0000256" key="5">
    <source>
        <dbReference type="ARBA" id="ARBA00022989"/>
    </source>
</evidence>
<feature type="transmembrane region" description="Helical" evidence="7">
    <location>
        <begin position="50"/>
        <end position="67"/>
    </location>
</feature>
<gene>
    <name evidence="8" type="ORF">DBV39_10400</name>
</gene>
<keyword evidence="6 7" id="KW-0472">Membrane</keyword>
<dbReference type="EMBL" id="CP028901">
    <property type="protein sequence ID" value="AWB34057.1"/>
    <property type="molecule type" value="Genomic_DNA"/>
</dbReference>
<evidence type="ECO:0000256" key="7">
    <source>
        <dbReference type="SAM" id="Phobius"/>
    </source>
</evidence>
<dbReference type="PANTHER" id="PTHR34857:SF2">
    <property type="entry name" value="SLL0384 PROTEIN"/>
    <property type="match status" value="1"/>
</dbReference>
<proteinExistence type="inferred from homology"/>
<evidence type="ECO:0000256" key="3">
    <source>
        <dbReference type="ARBA" id="ARBA00022475"/>
    </source>
</evidence>
<evidence type="ECO:0000313" key="8">
    <source>
        <dbReference type="EMBL" id="AWB34057.1"/>
    </source>
</evidence>
<dbReference type="AlphaFoldDB" id="A0A2R4XJQ2"/>
<evidence type="ECO:0000256" key="2">
    <source>
        <dbReference type="ARBA" id="ARBA00008564"/>
    </source>
</evidence>
<dbReference type="RefSeq" id="WP_108621473.1">
    <property type="nucleotide sequence ID" value="NZ_CP028901.1"/>
</dbReference>
<sequence>MTIGKERESCSGGMGSETPLLRFFRMCPAGLKLLLLLLASTVLVALESPYWLTGSAVISVLFWLLLGRGPSQSGPLQPAQSGLLWFGFMILALGAYSAWLEGPGAAVATIARLIALITLAMIVMRTTPVTAMMSAIERFLMPLGKLGWVNPSKVALAFGMMVRFLPVLREQWDEIQQAQTARGLRARPHALLVPMLARTLSRAQEVAETLDARGLSD</sequence>
<dbReference type="PANTHER" id="PTHR34857">
    <property type="entry name" value="SLL0384 PROTEIN"/>
    <property type="match status" value="1"/>
</dbReference>
<evidence type="ECO:0000313" key="9">
    <source>
        <dbReference type="Proteomes" id="UP000244571"/>
    </source>
</evidence>
<keyword evidence="9" id="KW-1185">Reference proteome</keyword>
<dbReference type="Proteomes" id="UP000244571">
    <property type="component" value="Chromosome"/>
</dbReference>
<dbReference type="KEGG" id="boz:DBV39_10400"/>
<dbReference type="Pfam" id="PF02361">
    <property type="entry name" value="CbiQ"/>
    <property type="match status" value="1"/>
</dbReference>
<protein>
    <submittedName>
        <fullName evidence="8">Cobalt ABC transporter</fullName>
    </submittedName>
</protein>
<organism evidence="8 9">
    <name type="scientific">Orrella marina</name>
    <dbReference type="NCBI Taxonomy" id="2163011"/>
    <lineage>
        <taxon>Bacteria</taxon>
        <taxon>Pseudomonadati</taxon>
        <taxon>Pseudomonadota</taxon>
        <taxon>Betaproteobacteria</taxon>
        <taxon>Burkholderiales</taxon>
        <taxon>Alcaligenaceae</taxon>
        <taxon>Orrella</taxon>
    </lineage>
</organism>
<keyword evidence="3" id="KW-1003">Cell membrane</keyword>
<keyword evidence="4 7" id="KW-0812">Transmembrane</keyword>
<dbReference type="CDD" id="cd16914">
    <property type="entry name" value="EcfT"/>
    <property type="match status" value="1"/>
</dbReference>
<dbReference type="InterPro" id="IPR003339">
    <property type="entry name" value="ABC/ECF_trnsptr_transmembrane"/>
</dbReference>
<name>A0A2R4XJQ2_9BURK</name>
<feature type="transmembrane region" description="Helical" evidence="7">
    <location>
        <begin position="105"/>
        <end position="124"/>
    </location>
</feature>
<evidence type="ECO:0000256" key="6">
    <source>
        <dbReference type="ARBA" id="ARBA00023136"/>
    </source>
</evidence>
<dbReference type="OrthoDB" id="8635523at2"/>
<feature type="transmembrane region" description="Helical" evidence="7">
    <location>
        <begin position="79"/>
        <end position="99"/>
    </location>
</feature>
<evidence type="ECO:0000256" key="1">
    <source>
        <dbReference type="ARBA" id="ARBA00004141"/>
    </source>
</evidence>
<comment type="similarity">
    <text evidence="2">Belongs to the CbiQ family.</text>
</comment>
<comment type="subcellular location">
    <subcellularLocation>
        <location evidence="1">Membrane</location>
        <topology evidence="1">Multi-pass membrane protein</topology>
    </subcellularLocation>
</comment>
<accession>A0A2R4XJQ2</accession>